<keyword evidence="2" id="KW-0812">Transmembrane</keyword>
<protein>
    <submittedName>
        <fullName evidence="3">Uncharacterized protein</fullName>
    </submittedName>
</protein>
<feature type="compositionally biased region" description="Basic and acidic residues" evidence="1">
    <location>
        <begin position="78"/>
        <end position="89"/>
    </location>
</feature>
<evidence type="ECO:0000313" key="4">
    <source>
        <dbReference type="Proteomes" id="UP001060504"/>
    </source>
</evidence>
<gene>
    <name evidence="3" type="ORF">NGTWS1702_17750</name>
</gene>
<keyword evidence="4" id="KW-1185">Reference proteome</keyword>
<keyword evidence="2" id="KW-1133">Transmembrane helix</keyword>
<dbReference type="EMBL" id="BPRH01001868">
    <property type="protein sequence ID" value="GJF15020.1"/>
    <property type="molecule type" value="Genomic_DNA"/>
</dbReference>
<evidence type="ECO:0000313" key="3">
    <source>
        <dbReference type="EMBL" id="GJF15020.1"/>
    </source>
</evidence>
<name>A0ABQ4V993_9MYCO</name>
<dbReference type="Proteomes" id="UP001060504">
    <property type="component" value="Unassembled WGS sequence"/>
</dbReference>
<comment type="caution">
    <text evidence="3">The sequence shown here is derived from an EMBL/GenBank/DDBJ whole genome shotgun (WGS) entry which is preliminary data.</text>
</comment>
<evidence type="ECO:0000256" key="2">
    <source>
        <dbReference type="SAM" id="Phobius"/>
    </source>
</evidence>
<feature type="transmembrane region" description="Helical" evidence="2">
    <location>
        <begin position="33"/>
        <end position="53"/>
    </location>
</feature>
<feature type="region of interest" description="Disordered" evidence="1">
    <location>
        <begin position="60"/>
        <end position="105"/>
    </location>
</feature>
<accession>A0ABQ4V993</accession>
<sequence>MNDAMAFGLELMTGVLAEDGPRQTGPDFGKASPFGLIVIVLLLLGTFGLVWSMNRHLRRLPKSFDTGSPDGSGSAGETRGEENPAHVDPDITTEPPSDGTSRGPG</sequence>
<organism evidence="3 4">
    <name type="scientific">Mycolicibacterium cyprinidarum</name>
    <dbReference type="NCBI Taxonomy" id="2860311"/>
    <lineage>
        <taxon>Bacteria</taxon>
        <taxon>Bacillati</taxon>
        <taxon>Actinomycetota</taxon>
        <taxon>Actinomycetes</taxon>
        <taxon>Mycobacteriales</taxon>
        <taxon>Mycobacteriaceae</taxon>
        <taxon>Mycolicibacterium</taxon>
    </lineage>
</organism>
<keyword evidence="2" id="KW-0472">Membrane</keyword>
<proteinExistence type="predicted"/>
<evidence type="ECO:0000256" key="1">
    <source>
        <dbReference type="SAM" id="MobiDB-lite"/>
    </source>
</evidence>
<reference evidence="3 4" key="1">
    <citation type="submission" date="2021-08" db="EMBL/GenBank/DDBJ databases">
        <title>Draft genome sequence of Mycolicibacterium sp. NGTWS1702 strain.</title>
        <authorList>
            <person name="Matsumoto M."/>
            <person name="Tang B.C.C."/>
            <person name="Machida Y."/>
            <person name="Matoyama H."/>
            <person name="Kishihara T."/>
            <person name="Sato S."/>
            <person name="Kondo I."/>
            <person name="Sano M."/>
            <person name="Kato G."/>
        </authorList>
    </citation>
    <scope>NUCLEOTIDE SEQUENCE [LARGE SCALE GENOMIC DNA]</scope>
    <source>
        <strain evidence="3 4">NGTWSNA01</strain>
    </source>
</reference>
<feature type="compositionally biased region" description="Polar residues" evidence="1">
    <location>
        <begin position="94"/>
        <end position="105"/>
    </location>
</feature>